<comment type="subcellular location">
    <subcellularLocation>
        <location evidence="1">Nucleus</location>
        <location evidence="1">Nucleolus</location>
    </subcellularLocation>
</comment>
<dbReference type="GO" id="GO:0005730">
    <property type="term" value="C:nucleolus"/>
    <property type="evidence" value="ECO:0007669"/>
    <property type="project" value="UniProtKB-SubCell"/>
</dbReference>
<dbReference type="Gene3D" id="2.130.10.10">
    <property type="entry name" value="YVTN repeat-like/Quinoprotein amine dehydrogenase"/>
    <property type="match status" value="1"/>
</dbReference>
<feature type="domain" description="U3 small nucleolar RNA-associated protein 15 C-terminal" evidence="7">
    <location>
        <begin position="156"/>
        <end position="307"/>
    </location>
</feature>
<name>A0A7S1IQT0_9EUGL</name>
<evidence type="ECO:0000313" key="8">
    <source>
        <dbReference type="EMBL" id="CAD9019757.1"/>
    </source>
</evidence>
<dbReference type="PANTHER" id="PTHR19924">
    <property type="entry name" value="UTP15 U3 SMALL NUCLEOLAR RNA-ASSOCIATED PROTEIN 15 FAMILY MEMBER"/>
    <property type="match status" value="1"/>
</dbReference>
<keyword evidence="4" id="KW-0677">Repeat</keyword>
<evidence type="ECO:0000256" key="5">
    <source>
        <dbReference type="ARBA" id="ARBA00023242"/>
    </source>
</evidence>
<dbReference type="InterPro" id="IPR001680">
    <property type="entry name" value="WD40_rpt"/>
</dbReference>
<keyword evidence="3 6" id="KW-0853">WD repeat</keyword>
<reference evidence="8" key="1">
    <citation type="submission" date="2021-01" db="EMBL/GenBank/DDBJ databases">
        <authorList>
            <person name="Corre E."/>
            <person name="Pelletier E."/>
            <person name="Niang G."/>
            <person name="Scheremetjew M."/>
            <person name="Finn R."/>
            <person name="Kale V."/>
            <person name="Holt S."/>
            <person name="Cochrane G."/>
            <person name="Meng A."/>
            <person name="Brown T."/>
            <person name="Cohen L."/>
        </authorList>
    </citation>
    <scope>NUCLEOTIDE SEQUENCE</scope>
    <source>
        <strain evidence="8">NIES-381</strain>
    </source>
</reference>
<dbReference type="PANTHER" id="PTHR19924:SF26">
    <property type="entry name" value="U3 SMALL NUCLEOLAR RNA-ASSOCIATED PROTEIN 15 HOMOLOG"/>
    <property type="match status" value="1"/>
</dbReference>
<evidence type="ECO:0000256" key="4">
    <source>
        <dbReference type="ARBA" id="ARBA00022737"/>
    </source>
</evidence>
<organism evidence="8">
    <name type="scientific">Eutreptiella gymnastica</name>
    <dbReference type="NCBI Taxonomy" id="73025"/>
    <lineage>
        <taxon>Eukaryota</taxon>
        <taxon>Discoba</taxon>
        <taxon>Euglenozoa</taxon>
        <taxon>Euglenida</taxon>
        <taxon>Spirocuta</taxon>
        <taxon>Euglenophyceae</taxon>
        <taxon>Eutreptiales</taxon>
        <taxon>Eutreptiaceae</taxon>
        <taxon>Eutreptiella</taxon>
    </lineage>
</organism>
<dbReference type="GO" id="GO:0045943">
    <property type="term" value="P:positive regulation of transcription by RNA polymerase I"/>
    <property type="evidence" value="ECO:0007669"/>
    <property type="project" value="TreeGrafter"/>
</dbReference>
<dbReference type="SUPFAM" id="SSF50978">
    <property type="entry name" value="WD40 repeat-like"/>
    <property type="match status" value="1"/>
</dbReference>
<protein>
    <recommendedName>
        <fullName evidence="7">U3 small nucleolar RNA-associated protein 15 C-terminal domain-containing protein</fullName>
    </recommendedName>
</protein>
<proteinExistence type="predicted"/>
<dbReference type="PROSITE" id="PS50082">
    <property type="entry name" value="WD_REPEATS_2"/>
    <property type="match status" value="1"/>
</dbReference>
<gene>
    <name evidence="8" type="ORF">EGYM00392_LOCUS30871</name>
</gene>
<dbReference type="SMART" id="SM00320">
    <property type="entry name" value="WD40"/>
    <property type="match status" value="2"/>
</dbReference>
<sequence length="333" mass="37143">MATAAGNTLCVWDTVSGRARQMNGQDDDLEGTFAPTWKAEKPLFSACNHQKAITSLTYNSSGSRLLTGALDQFVKVYSTTSYAVVHSFPYPAPVQAVALSPDDRDLVVGMADGKVTINARPIGAQRAAPKDDLFESHGGALFEIPPQHKWRRSINTHADENDIKLEGKHSKRMEGYDYHFRKFAYHKALDQALNYHKRNENDPDEDSRLAVLSVLEELFRRNGLRIALHGRTDASLLPILKFIDLHILDPRSCSLLVSVLEVIIEIYAGVIKQSVKVELLMQSCLNKVRKHVAHLQQMAMVDGMLDCMRIACEAQSARRQQLQEADAGTETES</sequence>
<accession>A0A7S1IQT0</accession>
<evidence type="ECO:0000256" key="3">
    <source>
        <dbReference type="ARBA" id="ARBA00022574"/>
    </source>
</evidence>
<feature type="repeat" description="WD" evidence="6">
    <location>
        <begin position="46"/>
        <end position="87"/>
    </location>
</feature>
<dbReference type="GO" id="GO:0006364">
    <property type="term" value="P:rRNA processing"/>
    <property type="evidence" value="ECO:0007669"/>
    <property type="project" value="UniProtKB-KW"/>
</dbReference>
<evidence type="ECO:0000256" key="2">
    <source>
        <dbReference type="ARBA" id="ARBA00022552"/>
    </source>
</evidence>
<dbReference type="InterPro" id="IPR015943">
    <property type="entry name" value="WD40/YVTN_repeat-like_dom_sf"/>
</dbReference>
<dbReference type="AlphaFoldDB" id="A0A7S1IQT0"/>
<dbReference type="Pfam" id="PF09384">
    <property type="entry name" value="UTP15_C"/>
    <property type="match status" value="1"/>
</dbReference>
<dbReference type="EMBL" id="HBGA01082773">
    <property type="protein sequence ID" value="CAD9019757.1"/>
    <property type="molecule type" value="Transcribed_RNA"/>
</dbReference>
<keyword evidence="5" id="KW-0539">Nucleus</keyword>
<keyword evidence="2" id="KW-0698">rRNA processing</keyword>
<evidence type="ECO:0000256" key="6">
    <source>
        <dbReference type="PROSITE-ProRule" id="PRU00221"/>
    </source>
</evidence>
<dbReference type="InterPro" id="IPR036322">
    <property type="entry name" value="WD40_repeat_dom_sf"/>
</dbReference>
<dbReference type="InterPro" id="IPR018983">
    <property type="entry name" value="U3_snoRNA-assocProt_15_C"/>
</dbReference>
<dbReference type="Pfam" id="PF00400">
    <property type="entry name" value="WD40"/>
    <property type="match status" value="1"/>
</dbReference>
<evidence type="ECO:0000259" key="7">
    <source>
        <dbReference type="Pfam" id="PF09384"/>
    </source>
</evidence>
<evidence type="ECO:0000256" key="1">
    <source>
        <dbReference type="ARBA" id="ARBA00004604"/>
    </source>
</evidence>